<evidence type="ECO:0000313" key="4">
    <source>
        <dbReference type="Proteomes" id="UP000215596"/>
    </source>
</evidence>
<dbReference type="OrthoDB" id="2547524at2"/>
<dbReference type="GO" id="GO:1990281">
    <property type="term" value="C:efflux pump complex"/>
    <property type="evidence" value="ECO:0007669"/>
    <property type="project" value="TreeGrafter"/>
</dbReference>
<feature type="coiled-coil region" evidence="1">
    <location>
        <begin position="103"/>
        <end position="177"/>
    </location>
</feature>
<keyword evidence="1" id="KW-0175">Coiled coil</keyword>
<dbReference type="RefSeq" id="WP_095264608.1">
    <property type="nucleotide sequence ID" value="NZ_NPBY01000027.1"/>
</dbReference>
<dbReference type="GO" id="GO:0015562">
    <property type="term" value="F:efflux transmembrane transporter activity"/>
    <property type="evidence" value="ECO:0007669"/>
    <property type="project" value="TreeGrafter"/>
</dbReference>
<dbReference type="Gene3D" id="2.40.420.20">
    <property type="match status" value="1"/>
</dbReference>
<reference evidence="3 4" key="1">
    <citation type="submission" date="2017-07" db="EMBL/GenBank/DDBJ databases">
        <title>Isolation and whole genome analysis of endospore-forming bacteria from heroin.</title>
        <authorList>
            <person name="Kalinowski J."/>
            <person name="Ahrens B."/>
            <person name="Al-Dilaimi A."/>
            <person name="Winkler A."/>
            <person name="Wibberg D."/>
            <person name="Schleenbecker U."/>
            <person name="Ruckert C."/>
            <person name="Wolfel R."/>
            <person name="Grass G."/>
        </authorList>
    </citation>
    <scope>NUCLEOTIDE SEQUENCE [LARGE SCALE GENOMIC DNA]</scope>
    <source>
        <strain evidence="3 4">7537-G1</strain>
    </source>
</reference>
<sequence length="388" mass="43991">MEFVNRQDDRNRKRMIQIVSMIFMGVLVFLTFFSNTLQSLTLPKVRTEALANGSLMFTVEGSGMLQPITEERLTNPAGWSVRKIVVNEGDLVKKGQRLIEYDSKAAQRELDNEIVNLKKMNIELENLHDQFIQSTWEEDELGIRSTERAIESLKLDLEMQERKINQMRDDLRSGQELTAPFDGIVTQLNAIEGMASSGEADVVITNNSQGYRLDIPADSALLNQLGIMVGAKAEVEIHTVQEQQRRIIEGTITEMKDAEPRIESTSEFGEVADLTRTVPRTLLRIKVIDPELKGGEQAWINIEKRSRLEGLVVSGEAIHRDRDGLFIYTIDEQRGPLGNEFVARKVHVQSTERNDNLTVIQSDRLYEGDLVILESSEPLQDGNRVRLQ</sequence>
<name>A0A268EXU6_9BACL</name>
<dbReference type="AlphaFoldDB" id="A0A268EXU6"/>
<feature type="transmembrane region" description="Helical" evidence="2">
    <location>
        <begin position="15"/>
        <end position="33"/>
    </location>
</feature>
<dbReference type="Gene3D" id="2.40.50.100">
    <property type="match status" value="1"/>
</dbReference>
<evidence type="ECO:0000313" key="3">
    <source>
        <dbReference type="EMBL" id="PAD77894.1"/>
    </source>
</evidence>
<evidence type="ECO:0000256" key="2">
    <source>
        <dbReference type="SAM" id="Phobius"/>
    </source>
</evidence>
<dbReference type="PANTHER" id="PTHR30469">
    <property type="entry name" value="MULTIDRUG RESISTANCE PROTEIN MDTA"/>
    <property type="match status" value="1"/>
</dbReference>
<keyword evidence="2" id="KW-1133">Transmembrane helix</keyword>
<dbReference type="SUPFAM" id="SSF111369">
    <property type="entry name" value="HlyD-like secretion proteins"/>
    <property type="match status" value="1"/>
</dbReference>
<protein>
    <submittedName>
        <fullName evidence="3">RND transporter</fullName>
    </submittedName>
</protein>
<gene>
    <name evidence="3" type="ORF">CHH67_07825</name>
</gene>
<comment type="caution">
    <text evidence="3">The sequence shown here is derived from an EMBL/GenBank/DDBJ whole genome shotgun (WGS) entry which is preliminary data.</text>
</comment>
<organism evidence="3 4">
    <name type="scientific">Paenibacillus campinasensis</name>
    <dbReference type="NCBI Taxonomy" id="66347"/>
    <lineage>
        <taxon>Bacteria</taxon>
        <taxon>Bacillati</taxon>
        <taxon>Bacillota</taxon>
        <taxon>Bacilli</taxon>
        <taxon>Bacillales</taxon>
        <taxon>Paenibacillaceae</taxon>
        <taxon>Paenibacillus</taxon>
    </lineage>
</organism>
<dbReference type="Proteomes" id="UP000215596">
    <property type="component" value="Unassembled WGS sequence"/>
</dbReference>
<dbReference type="PANTHER" id="PTHR30469:SF15">
    <property type="entry name" value="HLYD FAMILY OF SECRETION PROTEINS"/>
    <property type="match status" value="1"/>
</dbReference>
<evidence type="ECO:0000256" key="1">
    <source>
        <dbReference type="SAM" id="Coils"/>
    </source>
</evidence>
<dbReference type="EMBL" id="NPBY01000027">
    <property type="protein sequence ID" value="PAD77894.1"/>
    <property type="molecule type" value="Genomic_DNA"/>
</dbReference>
<accession>A0A268EXU6</accession>
<proteinExistence type="predicted"/>
<keyword evidence="2" id="KW-0812">Transmembrane</keyword>
<keyword evidence="2" id="KW-0472">Membrane</keyword>